<dbReference type="AlphaFoldDB" id="A0A0F9M7R9"/>
<proteinExistence type="predicted"/>
<gene>
    <name evidence="2" type="ORF">LCGC14_1417920</name>
</gene>
<reference evidence="2" key="1">
    <citation type="journal article" date="2015" name="Nature">
        <title>Complex archaea that bridge the gap between prokaryotes and eukaryotes.</title>
        <authorList>
            <person name="Spang A."/>
            <person name="Saw J.H."/>
            <person name="Jorgensen S.L."/>
            <person name="Zaremba-Niedzwiedzka K."/>
            <person name="Martijn J."/>
            <person name="Lind A.E."/>
            <person name="van Eijk R."/>
            <person name="Schleper C."/>
            <person name="Guy L."/>
            <person name="Ettema T.J."/>
        </authorList>
    </citation>
    <scope>NUCLEOTIDE SEQUENCE</scope>
</reference>
<dbReference type="EMBL" id="LAZR01009419">
    <property type="protein sequence ID" value="KKM72700.1"/>
    <property type="molecule type" value="Genomic_DNA"/>
</dbReference>
<evidence type="ECO:0000256" key="1">
    <source>
        <dbReference type="SAM" id="MobiDB-lite"/>
    </source>
</evidence>
<accession>A0A0F9M7R9</accession>
<feature type="compositionally biased region" description="Basic and acidic residues" evidence="1">
    <location>
        <begin position="1"/>
        <end position="12"/>
    </location>
</feature>
<name>A0A0F9M7R9_9ZZZZ</name>
<feature type="region of interest" description="Disordered" evidence="1">
    <location>
        <begin position="1"/>
        <end position="26"/>
    </location>
</feature>
<organism evidence="2">
    <name type="scientific">marine sediment metagenome</name>
    <dbReference type="NCBI Taxonomy" id="412755"/>
    <lineage>
        <taxon>unclassified sequences</taxon>
        <taxon>metagenomes</taxon>
        <taxon>ecological metagenomes</taxon>
    </lineage>
</organism>
<sequence>AIRRDVDAREVVADPPEGDSVLGFELGDADAPTGAFERRMQEALGENINRVRNQSTDSQN</sequence>
<feature type="non-terminal residue" evidence="2">
    <location>
        <position position="1"/>
    </location>
</feature>
<protein>
    <submittedName>
        <fullName evidence="2">Uncharacterized protein</fullName>
    </submittedName>
</protein>
<comment type="caution">
    <text evidence="2">The sequence shown here is derived from an EMBL/GenBank/DDBJ whole genome shotgun (WGS) entry which is preliminary data.</text>
</comment>
<evidence type="ECO:0000313" key="2">
    <source>
        <dbReference type="EMBL" id="KKM72700.1"/>
    </source>
</evidence>